<dbReference type="InterPro" id="IPR001138">
    <property type="entry name" value="Zn2Cys6_DnaBD"/>
</dbReference>
<dbReference type="InterPro" id="IPR007219">
    <property type="entry name" value="XnlR_reg_dom"/>
</dbReference>
<feature type="compositionally biased region" description="Polar residues" evidence="6">
    <location>
        <begin position="1"/>
        <end position="11"/>
    </location>
</feature>
<dbReference type="HOGENOM" id="CLU_016509_0_0_1"/>
<feature type="region of interest" description="Disordered" evidence="6">
    <location>
        <begin position="106"/>
        <end position="138"/>
    </location>
</feature>
<dbReference type="GO" id="GO:0000978">
    <property type="term" value="F:RNA polymerase II cis-regulatory region sequence-specific DNA binding"/>
    <property type="evidence" value="ECO:0007669"/>
    <property type="project" value="TreeGrafter"/>
</dbReference>
<keyword evidence="1" id="KW-0479">Metal-binding</keyword>
<dbReference type="OMA" id="DWCRVHR"/>
<dbReference type="InterPro" id="IPR036864">
    <property type="entry name" value="Zn2-C6_fun-type_DNA-bd_sf"/>
</dbReference>
<dbReference type="Gene3D" id="4.10.240.10">
    <property type="entry name" value="Zn(2)-C6 fungal-type DNA-binding domain"/>
    <property type="match status" value="1"/>
</dbReference>
<feature type="region of interest" description="Disordered" evidence="6">
    <location>
        <begin position="1"/>
        <end position="21"/>
    </location>
</feature>
<reference evidence="8 9" key="1">
    <citation type="journal article" date="2013" name="BMC Genomics">
        <title>The genome and transcriptome of the pine saprophyte Ophiostoma piceae, and a comparison with the bark beetle-associated pine pathogen Grosmannia clavigera.</title>
        <authorList>
            <person name="Haridas S."/>
            <person name="Wang Y."/>
            <person name="Lim L."/>
            <person name="Massoumi Alamouti S."/>
            <person name="Jackman S."/>
            <person name="Docking R."/>
            <person name="Robertson G."/>
            <person name="Birol I."/>
            <person name="Bohlmann J."/>
            <person name="Breuil C."/>
        </authorList>
    </citation>
    <scope>NUCLEOTIDE SEQUENCE [LARGE SCALE GENOMIC DNA]</scope>
    <source>
        <strain evidence="8 9">UAMH 11346</strain>
    </source>
</reference>
<dbReference type="SMART" id="SM00906">
    <property type="entry name" value="Fungal_trans"/>
    <property type="match status" value="1"/>
</dbReference>
<evidence type="ECO:0000256" key="6">
    <source>
        <dbReference type="SAM" id="MobiDB-lite"/>
    </source>
</evidence>
<dbReference type="AlphaFoldDB" id="S3CHS9"/>
<gene>
    <name evidence="8" type="ORF">F503_08434</name>
</gene>
<evidence type="ECO:0000313" key="9">
    <source>
        <dbReference type="Proteomes" id="UP000016923"/>
    </source>
</evidence>
<dbReference type="EMBL" id="KE148155">
    <property type="protein sequence ID" value="EPE05903.1"/>
    <property type="molecule type" value="Genomic_DNA"/>
</dbReference>
<keyword evidence="4" id="KW-0539">Nucleus</keyword>
<evidence type="ECO:0000256" key="1">
    <source>
        <dbReference type="ARBA" id="ARBA00022723"/>
    </source>
</evidence>
<dbReference type="CDD" id="cd00067">
    <property type="entry name" value="GAL4"/>
    <property type="match status" value="1"/>
</dbReference>
<dbReference type="GO" id="GO:0006351">
    <property type="term" value="P:DNA-templated transcription"/>
    <property type="evidence" value="ECO:0007669"/>
    <property type="project" value="InterPro"/>
</dbReference>
<accession>S3CHS9</accession>
<dbReference type="eggNOG" id="ENOG502SIGA">
    <property type="taxonomic scope" value="Eukaryota"/>
</dbReference>
<dbReference type="SUPFAM" id="SSF57701">
    <property type="entry name" value="Zn2/Cys6 DNA-binding domain"/>
    <property type="match status" value="1"/>
</dbReference>
<organism evidence="8 9">
    <name type="scientific">Ophiostoma piceae (strain UAMH 11346)</name>
    <name type="common">Sap stain fungus</name>
    <dbReference type="NCBI Taxonomy" id="1262450"/>
    <lineage>
        <taxon>Eukaryota</taxon>
        <taxon>Fungi</taxon>
        <taxon>Dikarya</taxon>
        <taxon>Ascomycota</taxon>
        <taxon>Pezizomycotina</taxon>
        <taxon>Sordariomycetes</taxon>
        <taxon>Sordariomycetidae</taxon>
        <taxon>Ophiostomatales</taxon>
        <taxon>Ophiostomataceae</taxon>
        <taxon>Ophiostoma</taxon>
    </lineage>
</organism>
<dbReference type="PANTHER" id="PTHR47424">
    <property type="entry name" value="REGULATORY PROTEIN GAL4"/>
    <property type="match status" value="1"/>
</dbReference>
<evidence type="ECO:0000256" key="4">
    <source>
        <dbReference type="ARBA" id="ARBA00023242"/>
    </source>
</evidence>
<keyword evidence="2" id="KW-0805">Transcription regulation</keyword>
<dbReference type="GO" id="GO:0000981">
    <property type="term" value="F:DNA-binding transcription factor activity, RNA polymerase II-specific"/>
    <property type="evidence" value="ECO:0007669"/>
    <property type="project" value="InterPro"/>
</dbReference>
<dbReference type="VEuPathDB" id="FungiDB:F503_08434"/>
<feature type="domain" description="Zn(2)-C6 fungal-type" evidence="7">
    <location>
        <begin position="24"/>
        <end position="53"/>
    </location>
</feature>
<dbReference type="InterPro" id="IPR051127">
    <property type="entry name" value="Fungal_SecMet_Regulators"/>
</dbReference>
<dbReference type="PROSITE" id="PS50048">
    <property type="entry name" value="ZN2_CY6_FUNGAL_2"/>
    <property type="match status" value="1"/>
</dbReference>
<dbReference type="PANTHER" id="PTHR47424:SF12">
    <property type="entry name" value="TRANSCRIPTION FACTOR ASQA"/>
    <property type="match status" value="1"/>
</dbReference>
<proteinExistence type="predicted"/>
<dbReference type="SMART" id="SM00066">
    <property type="entry name" value="GAL4"/>
    <property type="match status" value="1"/>
</dbReference>
<dbReference type="Pfam" id="PF00172">
    <property type="entry name" value="Zn_clus"/>
    <property type="match status" value="1"/>
</dbReference>
<dbReference type="CDD" id="cd12148">
    <property type="entry name" value="fungal_TF_MHR"/>
    <property type="match status" value="1"/>
</dbReference>
<dbReference type="PROSITE" id="PS00463">
    <property type="entry name" value="ZN2_CY6_FUNGAL_1"/>
    <property type="match status" value="1"/>
</dbReference>
<keyword evidence="5" id="KW-0175">Coiled coil</keyword>
<sequence>MDPFDSPSSSPGAPRPTRKQVSRACDWCRARRVKCNSERPCRACESKGIPCVTKGTDEPRSLPQALREIERLKDRVRELEAELEACHLSSAATAVQSTPASICIPPSDAQSNADANANANGPLRDTSLRCTPGAGPAKANAQWEGIFVATARSEQTSYYGPSSAFYFISRIGAYIGKTFQQSFQERTIQPHGMNQTLADPTSVVGHGPDTGAANTARVPSPSLSRAQEEYFLSTFWEGLHCNVPIVDEAAFKRHYNALWEQSGSRTLRERKDSALVDIVLALCIQSSSTFIPRGATPSAVQPGLQHDATLAGRWHYRRCQSLSLADMESPTIATVQCQIFSLLYLCCASFQNTAHMVLAQAIRQATVLGLHCEPPTSMPRSERELRKRIWWVLFTIEAKTCTKLGRPFAIHSSQVSVTLPSDDAAAASLSGSSLGVYGSGRVTYLSYALQCQRLSCAATQMYHTAWAEYGEILLAEGLTSPYKNPETLERCAHVLTAQMPALQAWVGEVPDDLKTARQRHGRPFSLDRSPLEIDTLAPTYLQRQRLYLEMLYHTLVTNLYRPFITFYHSPGAHYTPATERHAAACVNHGIAHILIMHQAVKETTLLAGWHEFFLLHWNATVTVLGFLLAHPIHPSTAHARDAIEKSIEVCDVYGAHFGVAASAASIARCLLVKADQVMSSVSSGIFADGPGLTEPETAGQGHAENWGMLSGEDNGDGLAWLQPGQPADSEQLDEFMDWALTVDSFNSLEQFFAPTSDLGF</sequence>
<dbReference type="GO" id="GO:0008270">
    <property type="term" value="F:zinc ion binding"/>
    <property type="evidence" value="ECO:0007669"/>
    <property type="project" value="InterPro"/>
</dbReference>
<dbReference type="CDD" id="cd14724">
    <property type="entry name" value="ZIP_Gal4-like_1"/>
    <property type="match status" value="1"/>
</dbReference>
<evidence type="ECO:0000256" key="5">
    <source>
        <dbReference type="SAM" id="Coils"/>
    </source>
</evidence>
<evidence type="ECO:0000256" key="2">
    <source>
        <dbReference type="ARBA" id="ARBA00023015"/>
    </source>
</evidence>
<dbReference type="Proteomes" id="UP000016923">
    <property type="component" value="Unassembled WGS sequence"/>
</dbReference>
<dbReference type="OrthoDB" id="2283488at2759"/>
<dbReference type="GO" id="GO:0000435">
    <property type="term" value="P:positive regulation of transcription from RNA polymerase II promoter by galactose"/>
    <property type="evidence" value="ECO:0007669"/>
    <property type="project" value="TreeGrafter"/>
</dbReference>
<feature type="coiled-coil region" evidence="5">
    <location>
        <begin position="62"/>
        <end position="89"/>
    </location>
</feature>
<name>S3CHS9_OPHP1</name>
<evidence type="ECO:0000259" key="7">
    <source>
        <dbReference type="PROSITE" id="PS50048"/>
    </source>
</evidence>
<dbReference type="Pfam" id="PF04082">
    <property type="entry name" value="Fungal_trans"/>
    <property type="match status" value="1"/>
</dbReference>
<keyword evidence="9" id="KW-1185">Reference proteome</keyword>
<dbReference type="GO" id="GO:0005634">
    <property type="term" value="C:nucleus"/>
    <property type="evidence" value="ECO:0007669"/>
    <property type="project" value="TreeGrafter"/>
</dbReference>
<evidence type="ECO:0000256" key="3">
    <source>
        <dbReference type="ARBA" id="ARBA00023163"/>
    </source>
</evidence>
<evidence type="ECO:0000313" key="8">
    <source>
        <dbReference type="EMBL" id="EPE05903.1"/>
    </source>
</evidence>
<protein>
    <submittedName>
        <fullName evidence="8">Fungal specific transcription factor domain-containing protein</fullName>
    </submittedName>
</protein>
<keyword evidence="3" id="KW-0804">Transcription</keyword>